<evidence type="ECO:0000256" key="1">
    <source>
        <dbReference type="ARBA" id="ARBA00022801"/>
    </source>
</evidence>
<dbReference type="Gene3D" id="3.30.870.10">
    <property type="entry name" value="Endonuclease Chain A"/>
    <property type="match status" value="1"/>
</dbReference>
<proteinExistence type="inferred from homology"/>
<comment type="similarity">
    <text evidence="4">Belongs to the phospholipase D family. MitoPLD/Zucchini subfamily.</text>
</comment>
<evidence type="ECO:0000259" key="7">
    <source>
        <dbReference type="PROSITE" id="PS50035"/>
    </source>
</evidence>
<evidence type="ECO:0000256" key="3">
    <source>
        <dbReference type="ARBA" id="ARBA00023098"/>
    </source>
</evidence>
<dbReference type="PANTHER" id="PTHR43856:SF1">
    <property type="entry name" value="MITOCHONDRIAL CARDIOLIPIN HYDROLASE"/>
    <property type="match status" value="1"/>
</dbReference>
<dbReference type="GO" id="GO:0005739">
    <property type="term" value="C:mitochondrion"/>
    <property type="evidence" value="ECO:0007669"/>
    <property type="project" value="TreeGrafter"/>
</dbReference>
<gene>
    <name evidence="8" type="ORF">CALMAC_LOCUS5541</name>
</gene>
<dbReference type="InterPro" id="IPR025202">
    <property type="entry name" value="PLD-like_dom"/>
</dbReference>
<evidence type="ECO:0000256" key="5">
    <source>
        <dbReference type="ARBA" id="ARBA00040549"/>
    </source>
</evidence>
<dbReference type="InterPro" id="IPR051406">
    <property type="entry name" value="PLD_domain"/>
</dbReference>
<dbReference type="PANTHER" id="PTHR43856">
    <property type="entry name" value="CARDIOLIPIN HYDROLASE"/>
    <property type="match status" value="1"/>
</dbReference>
<keyword evidence="9" id="KW-1185">Reference proteome</keyword>
<evidence type="ECO:0000256" key="2">
    <source>
        <dbReference type="ARBA" id="ARBA00022963"/>
    </source>
</evidence>
<dbReference type="EMBL" id="CAACVG010006804">
    <property type="protein sequence ID" value="VEN41860.1"/>
    <property type="molecule type" value="Genomic_DNA"/>
</dbReference>
<evidence type="ECO:0000313" key="9">
    <source>
        <dbReference type="Proteomes" id="UP000410492"/>
    </source>
</evidence>
<keyword evidence="3" id="KW-0443">Lipid metabolism</keyword>
<evidence type="ECO:0000313" key="8">
    <source>
        <dbReference type="EMBL" id="VEN41860.1"/>
    </source>
</evidence>
<dbReference type="SUPFAM" id="SSF56024">
    <property type="entry name" value="Phospholipase D/nuclease"/>
    <property type="match status" value="1"/>
</dbReference>
<accession>A0A653C1W8</accession>
<dbReference type="OrthoDB" id="5984008at2759"/>
<sequence length="247" mass="28759">MLPNIFEDKLALVTTSVAALIPLYAWKFLYSNFNRLKSNYKHEKLFEERHNCTVMYSANRGMTGWPPYTERIVPEITDPNLLKILYEPILYFFETTERSLDIAMMLISSKLFFADILEAHRRGVKIRLIINYDHSTSSLPEIRELIKEGVKVAPYISHKQNFSSIMHYKYIVKDYCELTETGYTLTGSANLSSNAFMTNYEDVTISSDFAMAKLFHENFEECFNWIHNENENLINKTVLLDANLDGM</sequence>
<feature type="domain" description="PLD phosphodiesterase" evidence="7">
    <location>
        <begin position="162"/>
        <end position="195"/>
    </location>
</feature>
<dbReference type="InterPro" id="IPR001736">
    <property type="entry name" value="PLipase_D/transphosphatidylase"/>
</dbReference>
<evidence type="ECO:0000256" key="6">
    <source>
        <dbReference type="ARBA" id="ARBA00043167"/>
    </source>
</evidence>
<keyword evidence="2" id="KW-0442">Lipid degradation</keyword>
<protein>
    <recommendedName>
        <fullName evidence="5">Mitochondrial cardiolipin hydrolase</fullName>
    </recommendedName>
    <alternativeName>
        <fullName evidence="6">Mitochondrial phospholipase</fullName>
    </alternativeName>
</protein>
<dbReference type="AlphaFoldDB" id="A0A653C1W8"/>
<dbReference type="GO" id="GO:0016891">
    <property type="term" value="F:RNA endonuclease activity producing 5'-phosphomonoesters, hydrolytic mechanism"/>
    <property type="evidence" value="ECO:0007669"/>
    <property type="project" value="TreeGrafter"/>
</dbReference>
<name>A0A653C1W8_CALMS</name>
<dbReference type="Pfam" id="PF13091">
    <property type="entry name" value="PLDc_2"/>
    <property type="match status" value="1"/>
</dbReference>
<dbReference type="GO" id="GO:0016042">
    <property type="term" value="P:lipid catabolic process"/>
    <property type="evidence" value="ECO:0007669"/>
    <property type="project" value="UniProtKB-KW"/>
</dbReference>
<keyword evidence="1" id="KW-0378">Hydrolase</keyword>
<reference evidence="8 9" key="1">
    <citation type="submission" date="2019-01" db="EMBL/GenBank/DDBJ databases">
        <authorList>
            <person name="Sayadi A."/>
        </authorList>
    </citation>
    <scope>NUCLEOTIDE SEQUENCE [LARGE SCALE GENOMIC DNA]</scope>
</reference>
<dbReference type="GO" id="GO:0034587">
    <property type="term" value="P:piRNA processing"/>
    <property type="evidence" value="ECO:0007669"/>
    <property type="project" value="TreeGrafter"/>
</dbReference>
<organism evidence="8 9">
    <name type="scientific">Callosobruchus maculatus</name>
    <name type="common">Southern cowpea weevil</name>
    <name type="synonym">Pulse bruchid</name>
    <dbReference type="NCBI Taxonomy" id="64391"/>
    <lineage>
        <taxon>Eukaryota</taxon>
        <taxon>Metazoa</taxon>
        <taxon>Ecdysozoa</taxon>
        <taxon>Arthropoda</taxon>
        <taxon>Hexapoda</taxon>
        <taxon>Insecta</taxon>
        <taxon>Pterygota</taxon>
        <taxon>Neoptera</taxon>
        <taxon>Endopterygota</taxon>
        <taxon>Coleoptera</taxon>
        <taxon>Polyphaga</taxon>
        <taxon>Cucujiformia</taxon>
        <taxon>Chrysomeloidea</taxon>
        <taxon>Chrysomelidae</taxon>
        <taxon>Bruchinae</taxon>
        <taxon>Bruchini</taxon>
        <taxon>Callosobruchus</taxon>
    </lineage>
</organism>
<evidence type="ECO:0000256" key="4">
    <source>
        <dbReference type="ARBA" id="ARBA00038012"/>
    </source>
</evidence>
<dbReference type="PROSITE" id="PS50035">
    <property type="entry name" value="PLD"/>
    <property type="match status" value="1"/>
</dbReference>
<dbReference type="Proteomes" id="UP000410492">
    <property type="component" value="Unassembled WGS sequence"/>
</dbReference>